<evidence type="ECO:0000313" key="1">
    <source>
        <dbReference type="EMBL" id="MCY0387036.1"/>
    </source>
</evidence>
<dbReference type="RefSeq" id="WP_267846734.1">
    <property type="nucleotide sequence ID" value="NZ_JAPMXC010000001.1"/>
</dbReference>
<dbReference type="EMBL" id="JAPMXC010000001">
    <property type="protein sequence ID" value="MCY0387036.1"/>
    <property type="molecule type" value="Genomic_DNA"/>
</dbReference>
<name>A0ABT3ZKG6_9BURK</name>
<protein>
    <submittedName>
        <fullName evidence="1">Uncharacterized protein</fullName>
    </submittedName>
</protein>
<dbReference type="Proteomes" id="UP001082899">
    <property type="component" value="Unassembled WGS sequence"/>
</dbReference>
<gene>
    <name evidence="1" type="ORF">OVY01_07270</name>
</gene>
<sequence>MIEPFTLEIAEPVLLDLRRRLAATRWPWSALEVSIFRLSPRESSRVRDRVAELRACWLVPDAKIAGYANPYPSAPMPVQIA</sequence>
<comment type="caution">
    <text evidence="1">The sequence shown here is derived from an EMBL/GenBank/DDBJ whole genome shotgun (WGS) entry which is preliminary data.</text>
</comment>
<reference evidence="1" key="1">
    <citation type="submission" date="2022-11" db="EMBL/GenBank/DDBJ databases">
        <title>Robbsia betulipollinis sp. nov., isolated from pollen of birch (Betula pendula).</title>
        <authorList>
            <person name="Shi H."/>
            <person name="Ambika Manirajan B."/>
            <person name="Ratering S."/>
            <person name="Geissler-Plaum R."/>
            <person name="Schnell S."/>
        </authorList>
    </citation>
    <scope>NUCLEOTIDE SEQUENCE</scope>
    <source>
        <strain evidence="1">Bb-Pol-6</strain>
    </source>
</reference>
<organism evidence="1 2">
    <name type="scientific">Robbsia betulipollinis</name>
    <dbReference type="NCBI Taxonomy" id="2981849"/>
    <lineage>
        <taxon>Bacteria</taxon>
        <taxon>Pseudomonadati</taxon>
        <taxon>Pseudomonadota</taxon>
        <taxon>Betaproteobacteria</taxon>
        <taxon>Burkholderiales</taxon>
        <taxon>Burkholderiaceae</taxon>
        <taxon>Robbsia</taxon>
    </lineage>
</organism>
<proteinExistence type="predicted"/>
<keyword evidence="2" id="KW-1185">Reference proteome</keyword>
<accession>A0ABT3ZKG6</accession>
<evidence type="ECO:0000313" key="2">
    <source>
        <dbReference type="Proteomes" id="UP001082899"/>
    </source>
</evidence>